<dbReference type="EMBL" id="JBHTCJ010000017">
    <property type="protein sequence ID" value="MFC7344513.1"/>
    <property type="molecule type" value="Genomic_DNA"/>
</dbReference>
<dbReference type="Proteomes" id="UP001596504">
    <property type="component" value="Unassembled WGS sequence"/>
</dbReference>
<gene>
    <name evidence="1" type="ORF">ACFQRI_24165</name>
</gene>
<name>A0ABW2LS85_9PSEU</name>
<organism evidence="1 2">
    <name type="scientific">Saccharopolyspora griseoalba</name>
    <dbReference type="NCBI Taxonomy" id="1431848"/>
    <lineage>
        <taxon>Bacteria</taxon>
        <taxon>Bacillati</taxon>
        <taxon>Actinomycetota</taxon>
        <taxon>Actinomycetes</taxon>
        <taxon>Pseudonocardiales</taxon>
        <taxon>Pseudonocardiaceae</taxon>
        <taxon>Saccharopolyspora</taxon>
    </lineage>
</organism>
<accession>A0ABW2LS85</accession>
<keyword evidence="2" id="KW-1185">Reference proteome</keyword>
<evidence type="ECO:0000313" key="1">
    <source>
        <dbReference type="EMBL" id="MFC7344513.1"/>
    </source>
</evidence>
<evidence type="ECO:0000313" key="2">
    <source>
        <dbReference type="Proteomes" id="UP001596504"/>
    </source>
</evidence>
<reference evidence="2" key="1">
    <citation type="journal article" date="2019" name="Int. J. Syst. Evol. Microbiol.">
        <title>The Global Catalogue of Microorganisms (GCM) 10K type strain sequencing project: providing services to taxonomists for standard genome sequencing and annotation.</title>
        <authorList>
            <consortium name="The Broad Institute Genomics Platform"/>
            <consortium name="The Broad Institute Genome Sequencing Center for Infectious Disease"/>
            <person name="Wu L."/>
            <person name="Ma J."/>
        </authorList>
    </citation>
    <scope>NUCLEOTIDE SEQUENCE [LARGE SCALE GENOMIC DNA]</scope>
    <source>
        <strain evidence="2">WLHS5</strain>
    </source>
</reference>
<proteinExistence type="predicted"/>
<comment type="caution">
    <text evidence="1">The sequence shown here is derived from an EMBL/GenBank/DDBJ whole genome shotgun (WGS) entry which is preliminary data.</text>
</comment>
<sequence length="174" mass="19653">MEKTVGYNTEFAGVINIAPALNKYEIAYLRKFAATYKEERAEGPYYVEPLPDIEKSVSEVIPVLDVDAMPHGQPGQHCEGEPSDDGTGIQWSGGEKFIYSLEWMAYLIDTFLQPGATVQTTAPRPGWTWPEEFAHFTFDHVCNGVIDAQGDDLFDRWRLVVTNNEVSYQTPRWG</sequence>
<protein>
    <submittedName>
        <fullName evidence="1">Uncharacterized protein</fullName>
    </submittedName>
</protein>